<protein>
    <submittedName>
        <fullName evidence="1">Uncharacterized protein</fullName>
    </submittedName>
</protein>
<evidence type="ECO:0000313" key="1">
    <source>
        <dbReference type="EMBL" id="MUN29985.1"/>
    </source>
</evidence>
<sequence length="374" mass="41209">MDLNRKSKNVISLLFLLIMLVPTASLISSASTSNYDWAVSAYNSNLAGYNYYSVSFANFSYFNLNNSGFYSIAEMVNIPIQATGTLYLNGNTYNFDGVLLQYALVDISGNFVLDTDIAVNYTKIVYSSPYFHCSKPEEILTPPCSQSITYNPKESFGIIVMYCDGSWIAYFAGNGYGTCFPLPPISSTTELYYSSEFILKFNSVPSTSEGVYLGGSTYIAYPSVSVEVHAPSQDSFTNANPYFVTLFQMQIEKLNSPYILYQAPWDGQNLISASSSSDSDSNGAMVGVSPPPSSVAWGASEYVGKMYTTTSGREEYITDYFNVSYWMLGTQNGINAYANFNNLPVNHPTGTFVSLITNPQQDMAIPSNSFSVFY</sequence>
<dbReference type="Proteomes" id="UP000470772">
    <property type="component" value="Unassembled WGS sequence"/>
</dbReference>
<gene>
    <name evidence="1" type="ORF">GC250_11200</name>
</gene>
<evidence type="ECO:0000313" key="2">
    <source>
        <dbReference type="Proteomes" id="UP000470772"/>
    </source>
</evidence>
<dbReference type="RefSeq" id="WP_156017722.1">
    <property type="nucleotide sequence ID" value="NZ_WGGD01000005.1"/>
</dbReference>
<proteinExistence type="predicted"/>
<accession>A0A6A9QRP5</accession>
<dbReference type="AlphaFoldDB" id="A0A6A9QRP5"/>
<keyword evidence="2" id="KW-1185">Reference proteome</keyword>
<organism evidence="1 2">
    <name type="scientific">Sulfuracidifex metallicus DSM 6482 = JCM 9184</name>
    <dbReference type="NCBI Taxonomy" id="523847"/>
    <lineage>
        <taxon>Archaea</taxon>
        <taxon>Thermoproteota</taxon>
        <taxon>Thermoprotei</taxon>
        <taxon>Sulfolobales</taxon>
        <taxon>Sulfolobaceae</taxon>
        <taxon>Sulfuracidifex</taxon>
    </lineage>
</organism>
<dbReference type="EMBL" id="WGGD01000005">
    <property type="protein sequence ID" value="MUN29985.1"/>
    <property type="molecule type" value="Genomic_DNA"/>
</dbReference>
<name>A0A6A9QRP5_SULME</name>
<comment type="caution">
    <text evidence="1">The sequence shown here is derived from an EMBL/GenBank/DDBJ whole genome shotgun (WGS) entry which is preliminary data.</text>
</comment>
<reference evidence="1 2" key="1">
    <citation type="submission" date="2019-10" db="EMBL/GenBank/DDBJ databases">
        <title>Sequencing and Assembly of Multiple Reported Metal-Biooxidizing Members of the Extremely Thermoacidophilic Archaeal Family Sulfolobaceae.</title>
        <authorList>
            <person name="Counts J.A."/>
            <person name="Kelly R.M."/>
        </authorList>
    </citation>
    <scope>NUCLEOTIDE SEQUENCE [LARGE SCALE GENOMIC DNA]</scope>
    <source>
        <strain evidence="1 2">DSM 6482</strain>
    </source>
</reference>